<dbReference type="VEuPathDB" id="FungiDB:ATEG_10186"/>
<dbReference type="OrthoDB" id="4509636at2759"/>
<dbReference type="EMBL" id="BLJY01000009">
    <property type="protein sequence ID" value="GFF18805.1"/>
    <property type="molecule type" value="Genomic_DNA"/>
</dbReference>
<reference evidence="1 2" key="1">
    <citation type="submission" date="2020-01" db="EMBL/GenBank/DDBJ databases">
        <title>Aspergillus terreus IFO 6365 whole genome shotgun sequence.</title>
        <authorList>
            <person name="Kanamasa S."/>
            <person name="Takahashi H."/>
        </authorList>
    </citation>
    <scope>NUCLEOTIDE SEQUENCE [LARGE SCALE GENOMIC DNA]</scope>
    <source>
        <strain evidence="1 2">IFO 6365</strain>
    </source>
</reference>
<dbReference type="AlphaFoldDB" id="A0A5M3Z7P7"/>
<comment type="caution">
    <text evidence="1">The sequence shown here is derived from an EMBL/GenBank/DDBJ whole genome shotgun (WGS) entry which is preliminary data.</text>
</comment>
<evidence type="ECO:0000313" key="1">
    <source>
        <dbReference type="EMBL" id="GFF18805.1"/>
    </source>
</evidence>
<dbReference type="InterPro" id="IPR039461">
    <property type="entry name" value="Peptidase_M49"/>
</dbReference>
<dbReference type="Proteomes" id="UP000452235">
    <property type="component" value="Unassembled WGS sequence"/>
</dbReference>
<dbReference type="PANTHER" id="PTHR23422">
    <property type="entry name" value="DIPEPTIDYL PEPTIDASE III-RELATED"/>
    <property type="match status" value="1"/>
</dbReference>
<dbReference type="GO" id="GO:0008239">
    <property type="term" value="F:dipeptidyl-peptidase activity"/>
    <property type="evidence" value="ECO:0007669"/>
    <property type="project" value="TreeGrafter"/>
</dbReference>
<sequence length="254" mass="29184">MSARHTPRGPPDIYIAVGTIVTRDKEHMDQDPNLDIEKAFSIDFPVDHVEDACREDTKPDYRRTTVTAIDTDNKDILALFGYDQNSKPTADDLIYYTYLRIGVEGLCALSSFKVEDQAWGGDHDQALFAIFKHILQDGDGVMWVEHDPVAKELFVRVDRSKIVSHGKLSIGRMLCKIHIWRSTADVNACRPFYEALSAVDDEYEIWRQIVVSKPQPRWKFVQPNTFLKDDGTVELRDYEVNNVGIIESFFERKI</sequence>
<dbReference type="GO" id="GO:0005737">
    <property type="term" value="C:cytoplasm"/>
    <property type="evidence" value="ECO:0007669"/>
    <property type="project" value="TreeGrafter"/>
</dbReference>
<protein>
    <submittedName>
        <fullName evidence="1">Dipeptidyl peptidase III</fullName>
    </submittedName>
</protein>
<organism evidence="1 2">
    <name type="scientific">Aspergillus terreus</name>
    <dbReference type="NCBI Taxonomy" id="33178"/>
    <lineage>
        <taxon>Eukaryota</taxon>
        <taxon>Fungi</taxon>
        <taxon>Dikarya</taxon>
        <taxon>Ascomycota</taxon>
        <taxon>Pezizomycotina</taxon>
        <taxon>Eurotiomycetes</taxon>
        <taxon>Eurotiomycetidae</taxon>
        <taxon>Eurotiales</taxon>
        <taxon>Aspergillaceae</taxon>
        <taxon>Aspergillus</taxon>
        <taxon>Aspergillus subgen. Circumdati</taxon>
    </lineage>
</organism>
<proteinExistence type="predicted"/>
<evidence type="ECO:0000313" key="2">
    <source>
        <dbReference type="Proteomes" id="UP000452235"/>
    </source>
</evidence>
<keyword evidence="2" id="KW-1185">Reference proteome</keyword>
<name>A0A5M3Z7P7_ASPTE</name>
<dbReference type="PANTHER" id="PTHR23422:SF11">
    <property type="entry name" value="DIPEPTIDYL PEPTIDASE 3"/>
    <property type="match status" value="1"/>
</dbReference>
<dbReference type="Pfam" id="PF03571">
    <property type="entry name" value="Peptidase_M49"/>
    <property type="match status" value="1"/>
</dbReference>
<accession>A0A5M3Z7P7</accession>
<gene>
    <name evidence="1" type="ORF">ATEIFO6365_0009016800</name>
</gene>